<proteinExistence type="predicted"/>
<accession>A0ABW5VDY1</accession>
<reference evidence="2" key="1">
    <citation type="journal article" date="2019" name="Int. J. Syst. Evol. Microbiol.">
        <title>The Global Catalogue of Microorganisms (GCM) 10K type strain sequencing project: providing services to taxonomists for standard genome sequencing and annotation.</title>
        <authorList>
            <consortium name="The Broad Institute Genomics Platform"/>
            <consortium name="The Broad Institute Genome Sequencing Center for Infectious Disease"/>
            <person name="Wu L."/>
            <person name="Ma J."/>
        </authorList>
    </citation>
    <scope>NUCLEOTIDE SEQUENCE [LARGE SCALE GENOMIC DNA]</scope>
    <source>
        <strain evidence="2">KCTC 52924</strain>
    </source>
</reference>
<keyword evidence="2" id="KW-1185">Reference proteome</keyword>
<name>A0ABW5VDY1_9FLAO</name>
<dbReference type="EMBL" id="JBHUOK010000029">
    <property type="protein sequence ID" value="MFD2789852.1"/>
    <property type="molecule type" value="Genomic_DNA"/>
</dbReference>
<sequence>MTRIGTAANRNISPVVIALIKSGRLPVEILINSIILLVEIEEKGYEALTNDLSEIKILVDLNR</sequence>
<evidence type="ECO:0000313" key="1">
    <source>
        <dbReference type="EMBL" id="MFD2789852.1"/>
    </source>
</evidence>
<organism evidence="1 2">
    <name type="scientific">Arenibacter antarcticus</name>
    <dbReference type="NCBI Taxonomy" id="2040469"/>
    <lineage>
        <taxon>Bacteria</taxon>
        <taxon>Pseudomonadati</taxon>
        <taxon>Bacteroidota</taxon>
        <taxon>Flavobacteriia</taxon>
        <taxon>Flavobacteriales</taxon>
        <taxon>Flavobacteriaceae</taxon>
        <taxon>Arenibacter</taxon>
    </lineage>
</organism>
<gene>
    <name evidence="1" type="ORF">ACFS1K_08770</name>
</gene>
<comment type="caution">
    <text evidence="1">The sequence shown here is derived from an EMBL/GenBank/DDBJ whole genome shotgun (WGS) entry which is preliminary data.</text>
</comment>
<dbReference type="RefSeq" id="WP_251807725.1">
    <property type="nucleotide sequence ID" value="NZ_CP166679.1"/>
</dbReference>
<evidence type="ECO:0000313" key="2">
    <source>
        <dbReference type="Proteomes" id="UP001597532"/>
    </source>
</evidence>
<dbReference type="Proteomes" id="UP001597532">
    <property type="component" value="Unassembled WGS sequence"/>
</dbReference>
<protein>
    <submittedName>
        <fullName evidence="1">Uncharacterized protein</fullName>
    </submittedName>
</protein>